<sequence length="291" mass="33532">MTNIPDHYDSPYQVPGAIVETKLEQQQTDDHSLSYQSVQQIHDAFSSFWTNYAEKFIQYSSAVSHTDKGVGCIAKLHKRYVDTYLAGIEFNNLTETSPDGHGGSREERSEAAEPRNNNQIPDFSPEPVDLELDERLSKVEQQVRRLDKAESSPKPLIKKRGRRVRKWFTEPAAKRPQLKATRGDRRGAGGIPRKPRLQARRGILSCEVIVNRYSQRAPTYQTASHKSFSGPFGLSKKRRKGKNKIDLDELWAAHWRLARPQIVKDMQPSQRRRPLPFLHRTLEKGKRFYVK</sequence>
<dbReference type="AlphaFoldDB" id="A0AAD7QUD8"/>
<keyword evidence="3" id="KW-1185">Reference proteome</keyword>
<dbReference type="RefSeq" id="XP_056044941.1">
    <property type="nucleotide sequence ID" value="XM_056187427.1"/>
</dbReference>
<dbReference type="Proteomes" id="UP001217417">
    <property type="component" value="Unassembled WGS sequence"/>
</dbReference>
<name>A0AAD7QUD8_9ASCO</name>
<comment type="caution">
    <text evidence="2">The sequence shown here is derived from an EMBL/GenBank/DDBJ whole genome shotgun (WGS) entry which is preliminary data.</text>
</comment>
<evidence type="ECO:0000256" key="1">
    <source>
        <dbReference type="SAM" id="MobiDB-lite"/>
    </source>
</evidence>
<organism evidence="2 3">
    <name type="scientific">Lipomyces tetrasporus</name>
    <dbReference type="NCBI Taxonomy" id="54092"/>
    <lineage>
        <taxon>Eukaryota</taxon>
        <taxon>Fungi</taxon>
        <taxon>Dikarya</taxon>
        <taxon>Ascomycota</taxon>
        <taxon>Saccharomycotina</taxon>
        <taxon>Lipomycetes</taxon>
        <taxon>Lipomycetales</taxon>
        <taxon>Lipomycetaceae</taxon>
        <taxon>Lipomyces</taxon>
    </lineage>
</organism>
<feature type="region of interest" description="Disordered" evidence="1">
    <location>
        <begin position="92"/>
        <end position="127"/>
    </location>
</feature>
<accession>A0AAD7QUD8</accession>
<evidence type="ECO:0000313" key="3">
    <source>
        <dbReference type="Proteomes" id="UP001217417"/>
    </source>
</evidence>
<protein>
    <submittedName>
        <fullName evidence="2">Uncharacterized protein</fullName>
    </submittedName>
</protein>
<evidence type="ECO:0000313" key="2">
    <source>
        <dbReference type="EMBL" id="KAJ8101491.1"/>
    </source>
</evidence>
<dbReference type="EMBL" id="JARPMG010000004">
    <property type="protein sequence ID" value="KAJ8101491.1"/>
    <property type="molecule type" value="Genomic_DNA"/>
</dbReference>
<feature type="compositionally biased region" description="Basic and acidic residues" evidence="1">
    <location>
        <begin position="102"/>
        <end position="113"/>
    </location>
</feature>
<reference evidence="2" key="1">
    <citation type="submission" date="2023-03" db="EMBL/GenBank/DDBJ databases">
        <title>Near-Complete genome sequence of Lipomyces tetrasporous NRRL Y-64009, an oleaginous yeast capable of growing on lignocellulosic hydrolysates.</title>
        <authorList>
            <consortium name="Lawrence Berkeley National Laboratory"/>
            <person name="Jagtap S.S."/>
            <person name="Liu J.-J."/>
            <person name="Walukiewicz H.E."/>
            <person name="Pangilinan J."/>
            <person name="Lipzen A."/>
            <person name="Ahrendt S."/>
            <person name="Koriabine M."/>
            <person name="Cobaugh K."/>
            <person name="Salamov A."/>
            <person name="Yoshinaga Y."/>
            <person name="Ng V."/>
            <person name="Daum C."/>
            <person name="Grigoriev I.V."/>
            <person name="Slininger P.J."/>
            <person name="Dien B.S."/>
            <person name="Jin Y.-S."/>
            <person name="Rao C.V."/>
        </authorList>
    </citation>
    <scope>NUCLEOTIDE SEQUENCE</scope>
    <source>
        <strain evidence="2">NRRL Y-64009</strain>
    </source>
</reference>
<gene>
    <name evidence="2" type="ORF">POJ06DRAFT_251665</name>
</gene>
<feature type="region of interest" description="Disordered" evidence="1">
    <location>
        <begin position="174"/>
        <end position="194"/>
    </location>
</feature>
<proteinExistence type="predicted"/>
<dbReference type="GeneID" id="80882593"/>